<feature type="non-terminal residue" evidence="8">
    <location>
        <position position="345"/>
    </location>
</feature>
<dbReference type="GO" id="GO:0004479">
    <property type="term" value="F:methionyl-tRNA formyltransferase activity"/>
    <property type="evidence" value="ECO:0007669"/>
    <property type="project" value="UniProtKB-EC"/>
</dbReference>
<proteinExistence type="inferred from homology"/>
<dbReference type="InterPro" id="IPR002376">
    <property type="entry name" value="Formyl_transf_N"/>
</dbReference>
<dbReference type="EC" id="2.1.2.9" evidence="2"/>
<dbReference type="PANTHER" id="PTHR11138:SF5">
    <property type="entry name" value="METHIONYL-TRNA FORMYLTRANSFERASE, MITOCHONDRIAL"/>
    <property type="match status" value="1"/>
</dbReference>
<organism evidence="8 9">
    <name type="scientific">Brenthis ino</name>
    <name type="common">lesser marbled fritillary</name>
    <dbReference type="NCBI Taxonomy" id="405034"/>
    <lineage>
        <taxon>Eukaryota</taxon>
        <taxon>Metazoa</taxon>
        <taxon>Ecdysozoa</taxon>
        <taxon>Arthropoda</taxon>
        <taxon>Hexapoda</taxon>
        <taxon>Insecta</taxon>
        <taxon>Pterygota</taxon>
        <taxon>Neoptera</taxon>
        <taxon>Endopterygota</taxon>
        <taxon>Lepidoptera</taxon>
        <taxon>Glossata</taxon>
        <taxon>Ditrysia</taxon>
        <taxon>Papilionoidea</taxon>
        <taxon>Nymphalidae</taxon>
        <taxon>Heliconiinae</taxon>
        <taxon>Argynnini</taxon>
        <taxon>Brenthis</taxon>
    </lineage>
</organism>
<evidence type="ECO:0000256" key="5">
    <source>
        <dbReference type="ARBA" id="ARBA00022917"/>
    </source>
</evidence>
<protein>
    <recommendedName>
        <fullName evidence="3">Methionyl-tRNA formyltransferase, mitochondrial</fullName>
        <ecNumber evidence="2">2.1.2.9</ecNumber>
    </recommendedName>
</protein>
<dbReference type="InterPro" id="IPR036477">
    <property type="entry name" value="Formyl_transf_N_sf"/>
</dbReference>
<dbReference type="InterPro" id="IPR041711">
    <property type="entry name" value="Met-tRNA-FMT_N"/>
</dbReference>
<dbReference type="PANTHER" id="PTHR11138">
    <property type="entry name" value="METHIONYL-TRNA FORMYLTRANSFERASE"/>
    <property type="match status" value="1"/>
</dbReference>
<dbReference type="Pfam" id="PF00551">
    <property type="entry name" value="Formyl_trans_N"/>
    <property type="match status" value="1"/>
</dbReference>
<dbReference type="NCBIfam" id="TIGR00460">
    <property type="entry name" value="fmt"/>
    <property type="match status" value="1"/>
</dbReference>
<dbReference type="Pfam" id="PF02911">
    <property type="entry name" value="Formyl_trans_C"/>
    <property type="match status" value="1"/>
</dbReference>
<evidence type="ECO:0000256" key="2">
    <source>
        <dbReference type="ARBA" id="ARBA00012261"/>
    </source>
</evidence>
<evidence type="ECO:0000256" key="4">
    <source>
        <dbReference type="ARBA" id="ARBA00022679"/>
    </source>
</evidence>
<dbReference type="SUPFAM" id="SSF50486">
    <property type="entry name" value="FMT C-terminal domain-like"/>
    <property type="match status" value="1"/>
</dbReference>
<evidence type="ECO:0000259" key="6">
    <source>
        <dbReference type="Pfam" id="PF00551"/>
    </source>
</evidence>
<keyword evidence="4" id="KW-0808">Transferase</keyword>
<evidence type="ECO:0000313" key="8">
    <source>
        <dbReference type="EMBL" id="CAH0729310.1"/>
    </source>
</evidence>
<feature type="domain" description="Formyl transferase N-terminal" evidence="6">
    <location>
        <begin position="102"/>
        <end position="201"/>
    </location>
</feature>
<comment type="similarity">
    <text evidence="1">Belongs to the Fmt family.</text>
</comment>
<gene>
    <name evidence="8" type="ORF">BINO364_LOCUS14424</name>
</gene>
<dbReference type="Proteomes" id="UP000838878">
    <property type="component" value="Chromosome 8"/>
</dbReference>
<dbReference type="SUPFAM" id="SSF53328">
    <property type="entry name" value="Formyltransferase"/>
    <property type="match status" value="1"/>
</dbReference>
<dbReference type="CDD" id="cd08646">
    <property type="entry name" value="FMT_core_Met-tRNA-FMT_N"/>
    <property type="match status" value="1"/>
</dbReference>
<dbReference type="Gene3D" id="3.40.50.12230">
    <property type="match status" value="1"/>
</dbReference>
<dbReference type="InterPro" id="IPR005793">
    <property type="entry name" value="Formyl_trans_C"/>
</dbReference>
<name>A0A8J9VWV2_9NEOP</name>
<reference evidence="8" key="1">
    <citation type="submission" date="2021-12" db="EMBL/GenBank/DDBJ databases">
        <authorList>
            <person name="Martin H S."/>
        </authorList>
    </citation>
    <scope>NUCLEOTIDE SEQUENCE</scope>
</reference>
<dbReference type="GO" id="GO:0005739">
    <property type="term" value="C:mitochondrion"/>
    <property type="evidence" value="ECO:0007669"/>
    <property type="project" value="TreeGrafter"/>
</dbReference>
<accession>A0A8J9VWV2</accession>
<evidence type="ECO:0000256" key="3">
    <source>
        <dbReference type="ARBA" id="ARBA00014185"/>
    </source>
</evidence>
<dbReference type="InterPro" id="IPR005794">
    <property type="entry name" value="Fmt"/>
</dbReference>
<keyword evidence="5" id="KW-0648">Protein biosynthesis</keyword>
<feature type="domain" description="Formyl transferase C-terminal" evidence="7">
    <location>
        <begin position="225"/>
        <end position="328"/>
    </location>
</feature>
<evidence type="ECO:0000313" key="9">
    <source>
        <dbReference type="Proteomes" id="UP000838878"/>
    </source>
</evidence>
<dbReference type="InterPro" id="IPR011034">
    <property type="entry name" value="Formyl_transferase-like_C_sf"/>
</dbReference>
<dbReference type="EMBL" id="OV170228">
    <property type="protein sequence ID" value="CAH0729310.1"/>
    <property type="molecule type" value="Genomic_DNA"/>
</dbReference>
<sequence length="345" mass="40140">MTAKVYNLTPLYRKLFLKEKYLCLQKNHFRTYYNVLFFGSDSIALTCLEKVNEYRKNERLVKRLDLVTTNKTTTNIQKYAHMENIQLLQWPELNLKNGQYHIGLIASFGHLIKEDILEKFPLGIVNVHPSLLPRWRGAAPIIYTLLHGDEISGVSLMRIKPNIFDVGEIISQEKVAISKDIKLPELTEQLSEIAAQMLVDCLRSLPTSLNNAKPQSNVGVTYAKKINKNISEVRWNEMGARDVYNLYRAIYGLYTLRTKFWDKQMKLFNAFLVETDSECNNKSVGSLEYCHETKAIKILCKDKKYIYFKSLRIVGKREISATDFYNGYIKRMLPDNDRELIVCYH</sequence>
<dbReference type="OrthoDB" id="10268103at2759"/>
<evidence type="ECO:0000256" key="1">
    <source>
        <dbReference type="ARBA" id="ARBA00010699"/>
    </source>
</evidence>
<dbReference type="AlphaFoldDB" id="A0A8J9VWV2"/>
<evidence type="ECO:0000259" key="7">
    <source>
        <dbReference type="Pfam" id="PF02911"/>
    </source>
</evidence>
<keyword evidence="9" id="KW-1185">Reference proteome</keyword>